<dbReference type="Pfam" id="PF06995">
    <property type="entry name" value="Phage_P2_GpU"/>
    <property type="match status" value="1"/>
</dbReference>
<gene>
    <name evidence="1" type="ORF">EOE18_13750</name>
</gene>
<dbReference type="EMBL" id="SACO01000011">
    <property type="protein sequence ID" value="RVU03983.1"/>
    <property type="molecule type" value="Genomic_DNA"/>
</dbReference>
<dbReference type="AlphaFoldDB" id="A0A3S3TLT5"/>
<dbReference type="OrthoDB" id="1550902at2"/>
<evidence type="ECO:0000313" key="2">
    <source>
        <dbReference type="Proteomes" id="UP000282837"/>
    </source>
</evidence>
<accession>A0A3S3TLT5</accession>
<name>A0A3S3TLT5_9SPHN</name>
<evidence type="ECO:0000313" key="1">
    <source>
        <dbReference type="EMBL" id="RVU03983.1"/>
    </source>
</evidence>
<dbReference type="InterPro" id="IPR009734">
    <property type="entry name" value="Myoviridae_GpU"/>
</dbReference>
<proteinExistence type="predicted"/>
<organism evidence="1 2">
    <name type="scientific">Novosphingobium umbonatum</name>
    <dbReference type="NCBI Taxonomy" id="1908524"/>
    <lineage>
        <taxon>Bacteria</taxon>
        <taxon>Pseudomonadati</taxon>
        <taxon>Pseudomonadota</taxon>
        <taxon>Alphaproteobacteria</taxon>
        <taxon>Sphingomonadales</taxon>
        <taxon>Sphingomonadaceae</taxon>
        <taxon>Novosphingobium</taxon>
    </lineage>
</organism>
<comment type="caution">
    <text evidence="1">The sequence shown here is derived from an EMBL/GenBank/DDBJ whole genome shotgun (WGS) entry which is preliminary data.</text>
</comment>
<keyword evidence="2" id="KW-1185">Reference proteome</keyword>
<sequence length="122" mass="13578">MTLGLFVFGMDTIAYDALTRRISWRHEQSERFMARAASQFAGPGEDSISISGRIVPEVTGSYGAITTLRDMADTGDNWALMDGTGRVLGWYRIDRMEETHADIMAGGLPRSKNFTLDLTRVK</sequence>
<protein>
    <submittedName>
        <fullName evidence="1">Phage tail protein</fullName>
    </submittedName>
</protein>
<reference evidence="1 2" key="1">
    <citation type="submission" date="2019-01" db="EMBL/GenBank/DDBJ databases">
        <authorList>
            <person name="Chen W.-M."/>
        </authorList>
    </citation>
    <scope>NUCLEOTIDE SEQUENCE [LARGE SCALE GENOMIC DNA]</scope>
    <source>
        <strain evidence="1 2">FSY-9</strain>
    </source>
</reference>
<dbReference type="Proteomes" id="UP000282837">
    <property type="component" value="Unassembled WGS sequence"/>
</dbReference>